<name>A0A073JUL1_9BACI</name>
<feature type="domain" description="HAMP" evidence="14">
    <location>
        <begin position="303"/>
        <end position="355"/>
    </location>
</feature>
<dbReference type="EMBL" id="JOTN01000021">
    <property type="protein sequence ID" value="KEK17866.1"/>
    <property type="molecule type" value="Genomic_DNA"/>
</dbReference>
<accession>A0A073JUL1</accession>
<dbReference type="GO" id="GO:0005886">
    <property type="term" value="C:plasma membrane"/>
    <property type="evidence" value="ECO:0007669"/>
    <property type="project" value="UniProtKB-SubCell"/>
</dbReference>
<dbReference type="FunFam" id="1.10.8.500:FF:000002">
    <property type="entry name" value="Methyl-accepting chemotaxis protein"/>
    <property type="match status" value="1"/>
</dbReference>
<evidence type="ECO:0000256" key="10">
    <source>
        <dbReference type="ARBA" id="ARBA00058128"/>
    </source>
</evidence>
<evidence type="ECO:0000256" key="1">
    <source>
        <dbReference type="ARBA" id="ARBA00004651"/>
    </source>
</evidence>
<dbReference type="PROSITE" id="PS50885">
    <property type="entry name" value="HAMP"/>
    <property type="match status" value="1"/>
</dbReference>
<evidence type="ECO:0000256" key="7">
    <source>
        <dbReference type="ARBA" id="ARBA00023136"/>
    </source>
</evidence>
<keyword evidence="6 12" id="KW-1133">Transmembrane helix</keyword>
<evidence type="ECO:0000259" key="14">
    <source>
        <dbReference type="PROSITE" id="PS50885"/>
    </source>
</evidence>
<dbReference type="FunFam" id="1.10.287.950:FF:000003">
    <property type="entry name" value="Methyl-accepting chemotaxis protein"/>
    <property type="match status" value="1"/>
</dbReference>
<evidence type="ECO:0000256" key="6">
    <source>
        <dbReference type="ARBA" id="ARBA00022989"/>
    </source>
</evidence>
<feature type="transmembrane region" description="Helical" evidence="12">
    <location>
        <begin position="17"/>
        <end position="37"/>
    </location>
</feature>
<evidence type="ECO:0000313" key="15">
    <source>
        <dbReference type="EMBL" id="KEK17866.1"/>
    </source>
</evidence>
<keyword evidence="3" id="KW-0488">Methylation</keyword>
<keyword evidence="5 12" id="KW-0812">Transmembrane</keyword>
<dbReference type="PROSITE" id="PS50111">
    <property type="entry name" value="CHEMOTAXIS_TRANSDUC_2"/>
    <property type="match status" value="1"/>
</dbReference>
<keyword evidence="2" id="KW-1003">Cell membrane</keyword>
<gene>
    <name evidence="15" type="ORF">BAMA_10950</name>
</gene>
<dbReference type="CDD" id="cd12912">
    <property type="entry name" value="PDC2_MCP_like"/>
    <property type="match status" value="1"/>
</dbReference>
<dbReference type="Gene3D" id="1.10.287.950">
    <property type="entry name" value="Methyl-accepting chemotaxis protein"/>
    <property type="match status" value="1"/>
</dbReference>
<proteinExistence type="inferred from homology"/>
<dbReference type="GO" id="GO:0006935">
    <property type="term" value="P:chemotaxis"/>
    <property type="evidence" value="ECO:0007669"/>
    <property type="project" value="UniProtKB-KW"/>
</dbReference>
<evidence type="ECO:0000256" key="5">
    <source>
        <dbReference type="ARBA" id="ARBA00022692"/>
    </source>
</evidence>
<keyword evidence="4" id="KW-0145">Chemotaxis</keyword>
<dbReference type="InterPro" id="IPR033479">
    <property type="entry name" value="dCache_1"/>
</dbReference>
<dbReference type="RefSeq" id="WP_034642423.1">
    <property type="nucleotide sequence ID" value="NZ_CBCSJC010000022.1"/>
</dbReference>
<dbReference type="PANTHER" id="PTHR32089">
    <property type="entry name" value="METHYL-ACCEPTING CHEMOTAXIS PROTEIN MCPB"/>
    <property type="match status" value="1"/>
</dbReference>
<keyword evidence="8 11" id="KW-0807">Transducer</keyword>
<comment type="subcellular location">
    <subcellularLocation>
        <location evidence="1">Cell membrane</location>
        <topology evidence="1">Multi-pass membrane protein</topology>
    </subcellularLocation>
</comment>
<dbReference type="Pfam" id="PF00015">
    <property type="entry name" value="MCPsignal"/>
    <property type="match status" value="1"/>
</dbReference>
<dbReference type="SMART" id="SM00304">
    <property type="entry name" value="HAMP"/>
    <property type="match status" value="1"/>
</dbReference>
<protein>
    <submittedName>
        <fullName evidence="15">Chemotaxis protein</fullName>
    </submittedName>
</protein>
<dbReference type="Pfam" id="PF00672">
    <property type="entry name" value="HAMP"/>
    <property type="match status" value="1"/>
</dbReference>
<evidence type="ECO:0000256" key="4">
    <source>
        <dbReference type="ARBA" id="ARBA00022500"/>
    </source>
</evidence>
<evidence type="ECO:0000313" key="16">
    <source>
        <dbReference type="Proteomes" id="UP000027822"/>
    </source>
</evidence>
<dbReference type="GO" id="GO:0007165">
    <property type="term" value="P:signal transduction"/>
    <property type="evidence" value="ECO:0007669"/>
    <property type="project" value="UniProtKB-KW"/>
</dbReference>
<evidence type="ECO:0000256" key="11">
    <source>
        <dbReference type="PROSITE-ProRule" id="PRU00284"/>
    </source>
</evidence>
<dbReference type="InterPro" id="IPR003660">
    <property type="entry name" value="HAMP_dom"/>
</dbReference>
<dbReference type="PANTHER" id="PTHR32089:SF114">
    <property type="entry name" value="METHYL-ACCEPTING CHEMOTAXIS PROTEIN MCPB"/>
    <property type="match status" value="1"/>
</dbReference>
<dbReference type="STRING" id="574376.BAMA_10950"/>
<dbReference type="SUPFAM" id="SSF103190">
    <property type="entry name" value="Sensory domain-like"/>
    <property type="match status" value="1"/>
</dbReference>
<dbReference type="OrthoDB" id="9760371at2"/>
<dbReference type="Proteomes" id="UP000027822">
    <property type="component" value="Unassembled WGS sequence"/>
</dbReference>
<comment type="function">
    <text evidence="10">Chemotactic-signal transducers respond to changes in the concentration of attractants and repellents in the environment, transduce a signal from the outside to the inside of the cell, and facilitate sensory adaptation through the variation of the level of methylation.</text>
</comment>
<evidence type="ECO:0000256" key="2">
    <source>
        <dbReference type="ARBA" id="ARBA00022475"/>
    </source>
</evidence>
<feature type="domain" description="Methyl-accepting transducer" evidence="13">
    <location>
        <begin position="374"/>
        <end position="610"/>
    </location>
</feature>
<sequence>MKQIANWFRGINIGKKLIFSFLSILIMLGLIIGTISYETAKNSIDKQMLINIDENVIVLDNMITTAVEAKAIDVEYFSNLLTEDAYQEANIETAKTNFIHYMNMHPEVEGIFIGTESGLFVREPSINLDEDYNPTERPWYKQAIQNSKEVIITPPYQSTSTKNTVITIAKQTKDGKGVIGLNLKLDSIVKLTSSIKIGEKGYAVILDKDGKVISHPSWKGGEKANYPFLSSIYKKDADTISFIEKGADKKLAYATNKTTGWKIIGVMYNDELTEAAMDVLYKTLAVIFIAVLIGSTLVYFITLSITRPLQNIVTSTQKISEGDLTEEISVRSNDEIGRLGLNFNEMASSLRNVISKMNGSAERLAASSEELTASVKQANDATEEITVAMDQVASGASLQSKGVEEGASLLQEVNGAIEYVTQGTETISNSSRYARTKAEEGETFVNQTVTQMESIQQSVSESDHIIRLLDEKSKRIGAILEVIQNISGQTNLLALNAAIEAARAGEQGRGFAIVADEVRKLAEQTGESSNEIDQLIAEIKKDIGQTVYSMESVKHEVKSGIEIVNKTKTSFTDILHVTNDIASQVTNMVATTKQMKDHANEVTNTIDNIAAAAEENTASMQNVAASSEEQMHSMEEISESAQQLSQMAEELQNMIEQFKI</sequence>
<dbReference type="SMART" id="SM00283">
    <property type="entry name" value="MA"/>
    <property type="match status" value="1"/>
</dbReference>
<dbReference type="AlphaFoldDB" id="A0A073JUL1"/>
<comment type="similarity">
    <text evidence="9">Belongs to the methyl-accepting chemotaxis (MCP) protein family.</text>
</comment>
<dbReference type="InterPro" id="IPR004089">
    <property type="entry name" value="MCPsignal_dom"/>
</dbReference>
<reference evidence="15 16" key="1">
    <citation type="submission" date="2014-06" db="EMBL/GenBank/DDBJ databases">
        <title>Draft genome sequence of Bacillus manliponensis JCM 15802 (MCCC 1A00708).</title>
        <authorList>
            <person name="Lai Q."/>
            <person name="Liu Y."/>
            <person name="Shao Z."/>
        </authorList>
    </citation>
    <scope>NUCLEOTIDE SEQUENCE [LARGE SCALE GENOMIC DNA]</scope>
    <source>
        <strain evidence="15 16">JCM 15802</strain>
    </source>
</reference>
<comment type="caution">
    <text evidence="15">The sequence shown here is derived from an EMBL/GenBank/DDBJ whole genome shotgun (WGS) entry which is preliminary data.</text>
</comment>
<evidence type="ECO:0000256" key="12">
    <source>
        <dbReference type="SAM" id="Phobius"/>
    </source>
</evidence>
<keyword evidence="16" id="KW-1185">Reference proteome</keyword>
<dbReference type="Gene3D" id="1.10.8.500">
    <property type="entry name" value="HAMP domain in histidine kinase"/>
    <property type="match status" value="1"/>
</dbReference>
<evidence type="ECO:0000256" key="8">
    <source>
        <dbReference type="ARBA" id="ARBA00023224"/>
    </source>
</evidence>
<dbReference type="Pfam" id="PF02743">
    <property type="entry name" value="dCache_1"/>
    <property type="match status" value="1"/>
</dbReference>
<feature type="transmembrane region" description="Helical" evidence="12">
    <location>
        <begin position="279"/>
        <end position="301"/>
    </location>
</feature>
<dbReference type="CDD" id="cd11386">
    <property type="entry name" value="MCP_signal"/>
    <property type="match status" value="1"/>
</dbReference>
<dbReference type="SUPFAM" id="SSF58104">
    <property type="entry name" value="Methyl-accepting chemotaxis protein (MCP) signaling domain"/>
    <property type="match status" value="1"/>
</dbReference>
<organism evidence="15 16">
    <name type="scientific">Bacillus manliponensis</name>
    <dbReference type="NCBI Taxonomy" id="574376"/>
    <lineage>
        <taxon>Bacteria</taxon>
        <taxon>Bacillati</taxon>
        <taxon>Bacillota</taxon>
        <taxon>Bacilli</taxon>
        <taxon>Bacillales</taxon>
        <taxon>Bacillaceae</taxon>
        <taxon>Bacillus</taxon>
        <taxon>Bacillus cereus group</taxon>
    </lineage>
</organism>
<keyword evidence="7 12" id="KW-0472">Membrane</keyword>
<evidence type="ECO:0000256" key="3">
    <source>
        <dbReference type="ARBA" id="ARBA00022481"/>
    </source>
</evidence>
<dbReference type="Gene3D" id="3.30.450.20">
    <property type="entry name" value="PAS domain"/>
    <property type="match status" value="2"/>
</dbReference>
<dbReference type="CDD" id="cd06225">
    <property type="entry name" value="HAMP"/>
    <property type="match status" value="1"/>
</dbReference>
<evidence type="ECO:0000259" key="13">
    <source>
        <dbReference type="PROSITE" id="PS50111"/>
    </source>
</evidence>
<dbReference type="CDD" id="cd12913">
    <property type="entry name" value="PDC1_MCP_like"/>
    <property type="match status" value="1"/>
</dbReference>
<evidence type="ECO:0000256" key="9">
    <source>
        <dbReference type="ARBA" id="ARBA00029447"/>
    </source>
</evidence>
<dbReference type="eggNOG" id="COG0840">
    <property type="taxonomic scope" value="Bacteria"/>
</dbReference>
<dbReference type="InterPro" id="IPR029151">
    <property type="entry name" value="Sensor-like_sf"/>
</dbReference>